<dbReference type="GeneID" id="36322670"/>
<dbReference type="GO" id="GO:0050660">
    <property type="term" value="F:flavin adenine dinucleotide binding"/>
    <property type="evidence" value="ECO:0007669"/>
    <property type="project" value="InterPro"/>
</dbReference>
<sequence>MGTTPSHRRLRSGGLAALKTLLDLPEETRAGWEIVLFEQRRSVGGVWLPDPPGAPTGPPELPETPLYPLLHVNTPHPTMTYPNFTFPPGTALFPGWAALQQYHEDFAVHYNLTPYIRLNHTVVSANWHSHPPEGDWHVEVHTHLGGAEDEYVLRRTFDHLIVANGHNHFPCVPAWNGTEEWLANTPLGRPQREILHSIYYREPQKYAGQNVVIVGAGASGRDIALQVSPLARVAYQSISDDKDTTPGARVIRKPRISHFTPDAIVFADGTTLSDIDTVLLGTGYENRVPFLSAPHASTLHTDPAPTVNSSTARALTNNLHYIFPLHKHIFSLAPELPPTALAFVGLPVLIANCPSDNAQGMLIAHALANASLLPPREDMLAELLAREDSLRGRGYDPYLIGHRLLDGDTEAQDYQDALVEFLKKRGVLPDDGKKYVEPWRRTARPASMLLARAWKRVEALGEQSRWLEGVQTEDEWADLMARMADWQREWEEEHGEAAVALDFHVE</sequence>
<evidence type="ECO:0000313" key="8">
    <source>
        <dbReference type="Proteomes" id="UP000194127"/>
    </source>
</evidence>
<dbReference type="InterPro" id="IPR000960">
    <property type="entry name" value="Flavin_mOase"/>
</dbReference>
<reference evidence="7 8" key="1">
    <citation type="submission" date="2017-04" db="EMBL/GenBank/DDBJ databases">
        <title>Genome Sequence of the Model Brown-Rot Fungus Postia placenta SB12.</title>
        <authorList>
            <consortium name="DOE Joint Genome Institute"/>
            <person name="Gaskell J."/>
            <person name="Kersten P."/>
            <person name="Larrondo L.F."/>
            <person name="Canessa P."/>
            <person name="Martinez D."/>
            <person name="Hibbett D."/>
            <person name="Schmoll M."/>
            <person name="Kubicek C.P."/>
            <person name="Martinez A.T."/>
            <person name="Yadav J."/>
            <person name="Master E."/>
            <person name="Magnuson J.K."/>
            <person name="James T."/>
            <person name="Yaver D."/>
            <person name="Berka R."/>
            <person name="Labutti K."/>
            <person name="Lipzen A."/>
            <person name="Aerts A."/>
            <person name="Barry K."/>
            <person name="Henrissat B."/>
            <person name="Blanchette R."/>
            <person name="Grigoriev I."/>
            <person name="Cullen D."/>
        </authorList>
    </citation>
    <scope>NUCLEOTIDE SEQUENCE [LARGE SCALE GENOMIC DNA]</scope>
    <source>
        <strain evidence="7 8">MAD-698-R-SB12</strain>
    </source>
</reference>
<evidence type="ECO:0008006" key="9">
    <source>
        <dbReference type="Google" id="ProtNLM"/>
    </source>
</evidence>
<evidence type="ECO:0000256" key="6">
    <source>
        <dbReference type="ARBA" id="ARBA00023002"/>
    </source>
</evidence>
<dbReference type="Pfam" id="PF00743">
    <property type="entry name" value="FMO-like"/>
    <property type="match status" value="2"/>
</dbReference>
<dbReference type="STRING" id="670580.A0A1X6MXB0"/>
<evidence type="ECO:0000256" key="5">
    <source>
        <dbReference type="ARBA" id="ARBA00022857"/>
    </source>
</evidence>
<dbReference type="GO" id="GO:0004499">
    <property type="term" value="F:N,N-dimethylaniline monooxygenase activity"/>
    <property type="evidence" value="ECO:0007669"/>
    <property type="project" value="InterPro"/>
</dbReference>
<evidence type="ECO:0000256" key="3">
    <source>
        <dbReference type="ARBA" id="ARBA00022630"/>
    </source>
</evidence>
<evidence type="ECO:0000256" key="1">
    <source>
        <dbReference type="ARBA" id="ARBA00001974"/>
    </source>
</evidence>
<dbReference type="OrthoDB" id="66881at2759"/>
<keyword evidence="8" id="KW-1185">Reference proteome</keyword>
<dbReference type="InterPro" id="IPR036188">
    <property type="entry name" value="FAD/NAD-bd_sf"/>
</dbReference>
<protein>
    <recommendedName>
        <fullName evidence="9">FAD/NAD(P)-binding domain-containing protein</fullName>
    </recommendedName>
</protein>
<dbReference type="AlphaFoldDB" id="A0A1X6MXB0"/>
<evidence type="ECO:0000256" key="2">
    <source>
        <dbReference type="ARBA" id="ARBA00009183"/>
    </source>
</evidence>
<dbReference type="InterPro" id="IPR020946">
    <property type="entry name" value="Flavin_mOase-like"/>
</dbReference>
<evidence type="ECO:0000256" key="4">
    <source>
        <dbReference type="ARBA" id="ARBA00022827"/>
    </source>
</evidence>
<evidence type="ECO:0000313" key="7">
    <source>
        <dbReference type="EMBL" id="OSX61008.1"/>
    </source>
</evidence>
<keyword evidence="5" id="KW-0521">NADP</keyword>
<keyword evidence="3" id="KW-0285">Flavoprotein</keyword>
<dbReference type="EMBL" id="KZ110599">
    <property type="protein sequence ID" value="OSX61008.1"/>
    <property type="molecule type" value="Genomic_DNA"/>
</dbReference>
<accession>A0A1X6MXB0</accession>
<keyword evidence="6" id="KW-0560">Oxidoreductase</keyword>
<proteinExistence type="inferred from homology"/>
<dbReference type="GO" id="GO:0050661">
    <property type="term" value="F:NADP binding"/>
    <property type="evidence" value="ECO:0007669"/>
    <property type="project" value="InterPro"/>
</dbReference>
<keyword evidence="4" id="KW-0274">FAD</keyword>
<dbReference type="PRINTS" id="PR00370">
    <property type="entry name" value="FMOXYGENASE"/>
</dbReference>
<dbReference type="InterPro" id="IPR050346">
    <property type="entry name" value="FMO-like"/>
</dbReference>
<dbReference type="Proteomes" id="UP000194127">
    <property type="component" value="Unassembled WGS sequence"/>
</dbReference>
<dbReference type="FunFam" id="3.50.50.60:FF:000023">
    <property type="entry name" value="Dimethylaniline monooxygenase [N-oxide-forming]"/>
    <property type="match status" value="1"/>
</dbReference>
<dbReference type="SUPFAM" id="SSF51905">
    <property type="entry name" value="FAD/NAD(P)-binding domain"/>
    <property type="match status" value="1"/>
</dbReference>
<name>A0A1X6MXB0_9APHY</name>
<dbReference type="Gene3D" id="3.50.50.60">
    <property type="entry name" value="FAD/NAD(P)-binding domain"/>
    <property type="match status" value="2"/>
</dbReference>
<dbReference type="PANTHER" id="PTHR23023">
    <property type="entry name" value="DIMETHYLANILINE MONOOXYGENASE"/>
    <property type="match status" value="1"/>
</dbReference>
<dbReference type="RefSeq" id="XP_024337802.1">
    <property type="nucleotide sequence ID" value="XM_024477720.1"/>
</dbReference>
<organism evidence="7 8">
    <name type="scientific">Postia placenta MAD-698-R-SB12</name>
    <dbReference type="NCBI Taxonomy" id="670580"/>
    <lineage>
        <taxon>Eukaryota</taxon>
        <taxon>Fungi</taxon>
        <taxon>Dikarya</taxon>
        <taxon>Basidiomycota</taxon>
        <taxon>Agaricomycotina</taxon>
        <taxon>Agaricomycetes</taxon>
        <taxon>Polyporales</taxon>
        <taxon>Adustoporiaceae</taxon>
        <taxon>Rhodonia</taxon>
    </lineage>
</organism>
<comment type="similarity">
    <text evidence="2">Belongs to the FMO family.</text>
</comment>
<comment type="cofactor">
    <cofactor evidence="1">
        <name>FAD</name>
        <dbReference type="ChEBI" id="CHEBI:57692"/>
    </cofactor>
</comment>
<gene>
    <name evidence="7" type="ORF">POSPLADRAFT_1040321</name>
</gene>